<dbReference type="EMBL" id="CP000975">
    <property type="protein sequence ID" value="ACD83929.1"/>
    <property type="molecule type" value="Genomic_DNA"/>
</dbReference>
<dbReference type="KEGG" id="min:Minf_1875"/>
<protein>
    <submittedName>
        <fullName evidence="1">Uncharacterized protein</fullName>
    </submittedName>
</protein>
<dbReference type="HOGENOM" id="CLU_3201909_0_0_0"/>
<gene>
    <name evidence="1" type="ordered locus">Minf_1875</name>
</gene>
<proteinExistence type="predicted"/>
<evidence type="ECO:0000313" key="1">
    <source>
        <dbReference type="EMBL" id="ACD83929.1"/>
    </source>
</evidence>
<name>B3DXX7_METI4</name>
<accession>B3DXX7</accession>
<evidence type="ECO:0000313" key="2">
    <source>
        <dbReference type="Proteomes" id="UP000009149"/>
    </source>
</evidence>
<reference evidence="1 2" key="1">
    <citation type="journal article" date="2008" name="Biol. Direct">
        <title>Complete genome sequence of the extremely acidophilic methanotroph isolate V4, Methylacidiphilum infernorum, a representative of the bacterial phylum Verrucomicrobia.</title>
        <authorList>
            <person name="Hou S."/>
            <person name="Makarova K.S."/>
            <person name="Saw J.H."/>
            <person name="Senin P."/>
            <person name="Ly B.V."/>
            <person name="Zhou Z."/>
            <person name="Ren Y."/>
            <person name="Wang J."/>
            <person name="Galperin M.Y."/>
            <person name="Omelchenko M.V."/>
            <person name="Wolf Y.I."/>
            <person name="Yutin N."/>
            <person name="Koonin E.V."/>
            <person name="Stott M.B."/>
            <person name="Mountain B.W."/>
            <person name="Crowe M.A."/>
            <person name="Smirnova A.V."/>
            <person name="Dunfield P.F."/>
            <person name="Feng L."/>
            <person name="Wang L."/>
            <person name="Alam M."/>
        </authorList>
    </citation>
    <scope>NUCLEOTIDE SEQUENCE [LARGE SCALE GENOMIC DNA]</scope>
    <source>
        <strain evidence="2">Isolate V4</strain>
    </source>
</reference>
<dbReference type="AlphaFoldDB" id="B3DXX7"/>
<organism evidence="1 2">
    <name type="scientific">Methylacidiphilum infernorum (isolate V4)</name>
    <name type="common">Methylokorus infernorum (strain V4)</name>
    <dbReference type="NCBI Taxonomy" id="481448"/>
    <lineage>
        <taxon>Bacteria</taxon>
        <taxon>Pseudomonadati</taxon>
        <taxon>Verrucomicrobiota</taxon>
        <taxon>Methylacidiphilae</taxon>
        <taxon>Methylacidiphilales</taxon>
        <taxon>Methylacidiphilaceae</taxon>
        <taxon>Methylacidiphilum (ex Ratnadevi et al. 2023)</taxon>
    </lineage>
</organism>
<dbReference type="Proteomes" id="UP000009149">
    <property type="component" value="Chromosome"/>
</dbReference>
<sequence>MRRWKIEPLVLNLERGSIESGENDFFLEIRKGKKREEKAYESDDR</sequence>